<keyword evidence="4" id="KW-0479">Metal-binding</keyword>
<dbReference type="GO" id="GO:0070530">
    <property type="term" value="F:K63-linked polyubiquitin modification-dependent protein binding"/>
    <property type="evidence" value="ECO:0007669"/>
    <property type="project" value="TreeGrafter"/>
</dbReference>
<evidence type="ECO:0000313" key="15">
    <source>
        <dbReference type="EMBL" id="CAL4768311.1"/>
    </source>
</evidence>
<evidence type="ECO:0000256" key="1">
    <source>
        <dbReference type="ARBA" id="ARBA00000707"/>
    </source>
</evidence>
<dbReference type="PROSITE" id="PS50297">
    <property type="entry name" value="ANK_REP_REGION"/>
    <property type="match status" value="1"/>
</dbReference>
<keyword evidence="5" id="KW-0863">Zinc-finger</keyword>
<accession>A0A9P1BWY9</accession>
<keyword evidence="7 15" id="KW-0378">Hydrolase</keyword>
<evidence type="ECO:0000256" key="3">
    <source>
        <dbReference type="ARBA" id="ARBA00022670"/>
    </source>
</evidence>
<evidence type="ECO:0000256" key="5">
    <source>
        <dbReference type="ARBA" id="ARBA00022771"/>
    </source>
</evidence>
<keyword evidence="9" id="KW-0862">Zinc</keyword>
<comment type="caution">
    <text evidence="13">The sequence shown here is derived from an EMBL/GenBank/DDBJ whole genome shotgun (WGS) entry which is preliminary data.</text>
</comment>
<dbReference type="InterPro" id="IPR051346">
    <property type="entry name" value="OTU_Deubiquitinase"/>
</dbReference>
<dbReference type="SMART" id="SM00248">
    <property type="entry name" value="ANK"/>
    <property type="match status" value="4"/>
</dbReference>
<evidence type="ECO:0000256" key="7">
    <source>
        <dbReference type="ARBA" id="ARBA00022801"/>
    </source>
</evidence>
<dbReference type="InterPro" id="IPR001876">
    <property type="entry name" value="Znf_RanBP2"/>
</dbReference>
<dbReference type="GO" id="GO:0005634">
    <property type="term" value="C:nucleus"/>
    <property type="evidence" value="ECO:0007669"/>
    <property type="project" value="TreeGrafter"/>
</dbReference>
<feature type="region of interest" description="Disordered" evidence="11">
    <location>
        <begin position="1002"/>
        <end position="1035"/>
    </location>
</feature>
<sequence>MKLPRTVTLPGSSIRSDRELSRQRDQLEKRSGMADAVVRVIQLWKTGIVIMDEVDVLLHPLKSELNFPIGSRDPIDLSGHRWNLPIHIIEGIFFAAAEHPLSDTAAGTVAADMMNDPQHVGHGLLEQLTQAMRAGFSSQVLQRTPHAVLLDTNFYQQTLKGLLATAAAAGNVAQLERLIIRELADVETKDDEGRTPLMCAARAGHLKVIQRLLELRPQMSLNCSDQMGQTALDHAVQSNQQEVVQYMLADVSLLNFRRGLLPAVQAGDEALVRELLEGQVDLSLRDARGASLLHCAVKRQDVPVLMELLRHRAEVNCLDRYGRTPLDLAKDSSEVAFLLSKRGARLVLPPSSWGEFPAAGHSQETASLNVQRKPSVAKTCQDDWLFEVTVTAWTKRDASAGCEMRRWVLLWLKKNFTGGSVPDEVLLDALLAEQHFHYKQVLESGLTPFSLKLFNLASTWIRAILPHVLSKIDRVSYGLLGKKQLEDADEKTPFSRLVMAVPFVGKDVPSRSSEFAHPDVAIGLTILAYRYEGLRPSDVRSIVAQLKQDCARQLGPRDTRPAHVLFESWVRQEEPGSPRHKMRRLDEDISQNILPLSLFQPADQKQQARLYRQIQGLHSVCHFWLRQHVFPVTMNFHPLKISASGHELGSSLLFGYRLGFSGTPSNLLPQDLGECFYEPGSDGQVTRVLTDSAVTTAEVCAADWSPSGLLSRVAEGSFHALIDTGALITNMDNEQVARELLAKLPSEKFDGVVFLDQSDRKMILLRSNVGALGARAVSLVTSGVVPERRFAFFDQVHTTGMDILTAPCAKAVVTIGKDMNFRDYAQGAFRMRKVGKGQSIHLFVIPEVQTRIAAELGPSSSLILDVPKWLLLNSCRSESLQSLKLLAQELTNGWRKQALQHLCADAAAHSKMPTAERMRRFEGPQAALRSCLGPFQDQISFAVDDQVILPRSYRETLQQQCDQHQQFCDDVSRQQNLLNRIDAESKVADHQEMHQGFTAEVVHEQEQEQQQEQEEEQEEEQENAFTRDDEQANPWRAQVLSDAPKEEGEGERPFYRLCHFRARPEQPLLPLDRGLWLSDNFFRPTWVGLGERRLKTASVLLEWHPEISQARQKRGMQLRVRRFFEEMQRAGVPPTEAAMKALGKAKESLQSEPLTTEELAGDATSSSPRYLVLVTLAEAETLRWLARSAAKTDVGFALKSLAGRQLEASAGFIASDQNLERQLSLVRLFNCEMFFGEMELQLLEQELNEVPLHLRQSWFEELLRLRRRRARFLWLDTPLAKLFTPQEHWKSLRSQSLRAALQRALSVFAGPLEDLEALQRPMTSDALRQKLLKLRLGFSAADVQDAVNMLPVSGDMVEVDDALQVQQALAAQRERRGLKAAKDAQAAAEHLEKAQRVWNCRNCSFMNSALSSTCAVCDYGWTGQRECPSDKWCCTASTGGCTFFNPKMLFYCEVCGRVRPDLASMAF</sequence>
<feature type="repeat" description="ANK" evidence="10">
    <location>
        <begin position="192"/>
        <end position="214"/>
    </location>
</feature>
<dbReference type="EMBL" id="CAMXCT010000602">
    <property type="protein sequence ID" value="CAI3980999.1"/>
    <property type="molecule type" value="Genomic_DNA"/>
</dbReference>
<dbReference type="OrthoDB" id="194358at2759"/>
<comment type="catalytic activity">
    <reaction evidence="1">
        <text>Thiol-dependent hydrolysis of ester, thioester, amide, peptide and isopeptide bonds formed by the C-terminal Gly of ubiquitin (a 76-residue protein attached to proteins as an intracellular targeting signal).</text>
        <dbReference type="EC" id="3.4.19.12"/>
    </reaction>
</comment>
<dbReference type="InterPro" id="IPR002110">
    <property type="entry name" value="Ankyrin_rpt"/>
</dbReference>
<evidence type="ECO:0000313" key="16">
    <source>
        <dbReference type="Proteomes" id="UP001152797"/>
    </source>
</evidence>
<dbReference type="Proteomes" id="UP001152797">
    <property type="component" value="Unassembled WGS sequence"/>
</dbReference>
<dbReference type="PANTHER" id="PTHR13367">
    <property type="entry name" value="UBIQUITIN THIOESTERASE"/>
    <property type="match status" value="1"/>
</dbReference>
<evidence type="ECO:0000259" key="12">
    <source>
        <dbReference type="PROSITE" id="PS01358"/>
    </source>
</evidence>
<dbReference type="GO" id="GO:0008270">
    <property type="term" value="F:zinc ion binding"/>
    <property type="evidence" value="ECO:0007669"/>
    <property type="project" value="UniProtKB-KW"/>
</dbReference>
<keyword evidence="3" id="KW-0645">Protease</keyword>
<dbReference type="GO" id="GO:0004843">
    <property type="term" value="F:cysteine-type deubiquitinase activity"/>
    <property type="evidence" value="ECO:0007669"/>
    <property type="project" value="UniProtKB-EC"/>
</dbReference>
<dbReference type="EMBL" id="CAMXCT020000602">
    <property type="protein sequence ID" value="CAL1134374.1"/>
    <property type="molecule type" value="Genomic_DNA"/>
</dbReference>
<keyword evidence="10" id="KW-0040">ANK repeat</keyword>
<dbReference type="InterPro" id="IPR022105">
    <property type="entry name" value="DUF3645"/>
</dbReference>
<dbReference type="PROSITE" id="PS01358">
    <property type="entry name" value="ZF_RANBP2_1"/>
    <property type="match status" value="1"/>
</dbReference>
<dbReference type="EMBL" id="CAMXCT030000602">
    <property type="protein sequence ID" value="CAL4768311.1"/>
    <property type="molecule type" value="Genomic_DNA"/>
</dbReference>
<evidence type="ECO:0000313" key="14">
    <source>
        <dbReference type="EMBL" id="CAL1134374.1"/>
    </source>
</evidence>
<dbReference type="EC" id="3.4.19.12" evidence="2"/>
<dbReference type="InterPro" id="IPR036770">
    <property type="entry name" value="Ankyrin_rpt-contain_sf"/>
</dbReference>
<feature type="compositionally biased region" description="Basic and acidic residues" evidence="11">
    <location>
        <begin position="15"/>
        <end position="28"/>
    </location>
</feature>
<evidence type="ECO:0000256" key="10">
    <source>
        <dbReference type="PROSITE-ProRule" id="PRU00023"/>
    </source>
</evidence>
<dbReference type="Pfam" id="PF12796">
    <property type="entry name" value="Ank_2"/>
    <property type="match status" value="2"/>
</dbReference>
<organism evidence="13">
    <name type="scientific">Cladocopium goreaui</name>
    <dbReference type="NCBI Taxonomy" id="2562237"/>
    <lineage>
        <taxon>Eukaryota</taxon>
        <taxon>Sar</taxon>
        <taxon>Alveolata</taxon>
        <taxon>Dinophyceae</taxon>
        <taxon>Suessiales</taxon>
        <taxon>Symbiodiniaceae</taxon>
        <taxon>Cladocopium</taxon>
    </lineage>
</organism>
<keyword evidence="8" id="KW-0788">Thiol protease</keyword>
<dbReference type="Pfam" id="PF12359">
    <property type="entry name" value="DUF3645"/>
    <property type="match status" value="1"/>
</dbReference>
<dbReference type="SMART" id="SM00547">
    <property type="entry name" value="ZnF_RBZ"/>
    <property type="match status" value="2"/>
</dbReference>
<dbReference type="SUPFAM" id="SSF48403">
    <property type="entry name" value="Ankyrin repeat"/>
    <property type="match status" value="1"/>
</dbReference>
<feature type="compositionally biased region" description="Acidic residues" evidence="11">
    <location>
        <begin position="1007"/>
        <end position="1022"/>
    </location>
</feature>
<reference evidence="14" key="2">
    <citation type="submission" date="2024-04" db="EMBL/GenBank/DDBJ databases">
        <authorList>
            <person name="Chen Y."/>
            <person name="Shah S."/>
            <person name="Dougan E. K."/>
            <person name="Thang M."/>
            <person name="Chan C."/>
        </authorList>
    </citation>
    <scope>NUCLEOTIDE SEQUENCE [LARGE SCALE GENOMIC DNA]</scope>
</reference>
<feature type="region of interest" description="Disordered" evidence="11">
    <location>
        <begin position="1"/>
        <end position="28"/>
    </location>
</feature>
<dbReference type="GO" id="GO:0071947">
    <property type="term" value="P:protein deubiquitination involved in ubiquitin-dependent protein catabolic process"/>
    <property type="evidence" value="ECO:0007669"/>
    <property type="project" value="TreeGrafter"/>
</dbReference>
<gene>
    <name evidence="13" type="ORF">C1SCF055_LOCUS8832</name>
</gene>
<name>A0A9P1BWY9_9DINO</name>
<evidence type="ECO:0000256" key="2">
    <source>
        <dbReference type="ARBA" id="ARBA00012759"/>
    </source>
</evidence>
<dbReference type="GO" id="GO:0005737">
    <property type="term" value="C:cytoplasm"/>
    <property type="evidence" value="ECO:0007669"/>
    <property type="project" value="TreeGrafter"/>
</dbReference>
<feature type="repeat" description="ANK" evidence="10">
    <location>
        <begin position="288"/>
        <end position="320"/>
    </location>
</feature>
<evidence type="ECO:0000313" key="13">
    <source>
        <dbReference type="EMBL" id="CAI3980999.1"/>
    </source>
</evidence>
<proteinExistence type="predicted"/>
<evidence type="ECO:0000256" key="4">
    <source>
        <dbReference type="ARBA" id="ARBA00022723"/>
    </source>
</evidence>
<evidence type="ECO:0000256" key="9">
    <source>
        <dbReference type="ARBA" id="ARBA00022833"/>
    </source>
</evidence>
<evidence type="ECO:0000256" key="8">
    <source>
        <dbReference type="ARBA" id="ARBA00022807"/>
    </source>
</evidence>
<evidence type="ECO:0000256" key="6">
    <source>
        <dbReference type="ARBA" id="ARBA00022786"/>
    </source>
</evidence>
<dbReference type="Gene3D" id="1.25.40.20">
    <property type="entry name" value="Ankyrin repeat-containing domain"/>
    <property type="match status" value="2"/>
</dbReference>
<reference evidence="13" key="1">
    <citation type="submission" date="2022-10" db="EMBL/GenBank/DDBJ databases">
        <authorList>
            <person name="Chen Y."/>
            <person name="Dougan E. K."/>
            <person name="Chan C."/>
            <person name="Rhodes N."/>
            <person name="Thang M."/>
        </authorList>
    </citation>
    <scope>NUCLEOTIDE SEQUENCE</scope>
</reference>
<keyword evidence="16" id="KW-1185">Reference proteome</keyword>
<evidence type="ECO:0000256" key="11">
    <source>
        <dbReference type="SAM" id="MobiDB-lite"/>
    </source>
</evidence>
<protein>
    <recommendedName>
        <fullName evidence="2">ubiquitinyl hydrolase 1</fullName>
        <ecNumber evidence="2">3.4.19.12</ecNumber>
    </recommendedName>
</protein>
<keyword evidence="6" id="KW-0833">Ubl conjugation pathway</keyword>
<feature type="domain" description="RanBP2-type" evidence="12">
    <location>
        <begin position="1398"/>
        <end position="1417"/>
    </location>
</feature>
<dbReference type="PROSITE" id="PS50088">
    <property type="entry name" value="ANK_REPEAT"/>
    <property type="match status" value="2"/>
</dbReference>
<dbReference type="PANTHER" id="PTHR13367:SF28">
    <property type="entry name" value="UBIQUITIN THIOESTERASE ZRANB1"/>
    <property type="match status" value="1"/>
</dbReference>